<evidence type="ECO:0000313" key="1">
    <source>
        <dbReference type="EMBL" id="PGH00997.1"/>
    </source>
</evidence>
<dbReference type="OrthoDB" id="3945550at2759"/>
<gene>
    <name evidence="1" type="ORF">AJ80_09072</name>
</gene>
<comment type="caution">
    <text evidence="1">The sequence shown here is derived from an EMBL/GenBank/DDBJ whole genome shotgun (WGS) entry which is preliminary data.</text>
</comment>
<protein>
    <recommendedName>
        <fullName evidence="3">F-box domain-containing protein</fullName>
    </recommendedName>
</protein>
<dbReference type="InterPro" id="IPR032675">
    <property type="entry name" value="LRR_dom_sf"/>
</dbReference>
<evidence type="ECO:0000313" key="2">
    <source>
        <dbReference type="Proteomes" id="UP000224634"/>
    </source>
</evidence>
<dbReference type="AlphaFoldDB" id="A0A2B7WWQ5"/>
<organism evidence="1 2">
    <name type="scientific">Polytolypa hystricis (strain UAMH7299)</name>
    <dbReference type="NCBI Taxonomy" id="1447883"/>
    <lineage>
        <taxon>Eukaryota</taxon>
        <taxon>Fungi</taxon>
        <taxon>Dikarya</taxon>
        <taxon>Ascomycota</taxon>
        <taxon>Pezizomycotina</taxon>
        <taxon>Eurotiomycetes</taxon>
        <taxon>Eurotiomycetidae</taxon>
        <taxon>Onygenales</taxon>
        <taxon>Onygenales incertae sedis</taxon>
        <taxon>Polytolypa</taxon>
    </lineage>
</organism>
<reference evidence="1 2" key="1">
    <citation type="submission" date="2017-10" db="EMBL/GenBank/DDBJ databases">
        <title>Comparative genomics in systemic dimorphic fungi from Ajellomycetaceae.</title>
        <authorList>
            <person name="Munoz J.F."/>
            <person name="Mcewen J.G."/>
            <person name="Clay O.K."/>
            <person name="Cuomo C.A."/>
        </authorList>
    </citation>
    <scope>NUCLEOTIDE SEQUENCE [LARGE SCALE GENOMIC DNA]</scope>
    <source>
        <strain evidence="1 2">UAMH7299</strain>
    </source>
</reference>
<accession>A0A2B7WWQ5</accession>
<dbReference type="Gene3D" id="3.80.10.10">
    <property type="entry name" value="Ribonuclease Inhibitor"/>
    <property type="match status" value="1"/>
</dbReference>
<dbReference type="EMBL" id="PDNA01000243">
    <property type="protein sequence ID" value="PGH00997.1"/>
    <property type="molecule type" value="Genomic_DNA"/>
</dbReference>
<evidence type="ECO:0008006" key="3">
    <source>
        <dbReference type="Google" id="ProtNLM"/>
    </source>
</evidence>
<keyword evidence="2" id="KW-1185">Reference proteome</keyword>
<name>A0A2B7WWQ5_POLH7</name>
<dbReference type="Proteomes" id="UP000224634">
    <property type="component" value="Unassembled WGS sequence"/>
</dbReference>
<sequence length="694" mass="78195">MAGTTPKSAASPSLETLPLLVLETICEYLGRRSISTFSLVSRCCCSAASGQRFERVHFRAETAKQLHEDVEQWNQLLSIDRRSRYVRQVKVTGSLGYMLLAEVDGQGMQTDVDEAALEQLREEYPEQFELEDALKAIEDDGDVLSSDSDSDTHGFWKLPEGLEDFYGTSPSLPQDQGEQEKAKDKRKEAWRPIAHFIAGLPNLKDMTWACDDQMAICILSELHQHHPDCRLHVNTFSLRSLYQYPPLKDIDGDEFVLATSPCLHSIGVSYSRFDSDGRFGYNEEAVLQMVAASSPRLKSVCMHQVQFGDSIELRNAIRRPRPPWPGFFVSQLKEEPPERATTTMSKGALQTLRFTYSGGTHISQLTTWSNHTDFSKLRHLEIDAPLDTLQMLAQLASDGQFISLRTLTLFAFPINHQEDQHMDDATSLMLQNLPPLKNLGLNGHVAGMTFTTMLNCHAKSLRQLIFLPAEHFIFSHEQARQLQQCLNLEYVELRVPRTRGNVQEVAIYQALGGLSCLKTATLYLHCSRIKPSNENRIVANYTPSDIHETLANAAVDSSLAQSIFDTISSANRRGRRSTFHRLKLHVTGAGSFGQGGYDVDFQSMCRWIARSWVCRRQDGHGDDNNEVIIIGEIDKRDRVQAGFHLRPRDGIKDGAHLTRLKGLWSDVWPGRTGNWLEDWESFPLVATEEAGDAE</sequence>
<proteinExistence type="predicted"/>